<reference evidence="2" key="1">
    <citation type="submission" date="2020-07" db="EMBL/GenBank/DDBJ databases">
        <title>Metabolic diversity and evolutionary history of the archaeal phylum ###Micrarchaeota### uncovered from a freshwater lake metagenome.</title>
        <authorList>
            <person name="Kadnikov V.V."/>
            <person name="Savvichev A.S."/>
            <person name="Mardanov A.V."/>
            <person name="Beletsky A.V."/>
            <person name="Chupakov A.V."/>
            <person name="Kokryatskaya N.M."/>
            <person name="Pimenov N.V."/>
            <person name="Ravin N.V."/>
        </authorList>
    </citation>
    <scope>NUCLEOTIDE SEQUENCE [LARGE SCALE GENOMIC DNA]</scope>
</reference>
<proteinExistence type="predicted"/>
<evidence type="ECO:0000313" key="2">
    <source>
        <dbReference type="Proteomes" id="UP000510821"/>
    </source>
</evidence>
<protein>
    <submittedName>
        <fullName evidence="1">Uncharacterized protein</fullName>
    </submittedName>
</protein>
<organism evidence="1 2">
    <name type="scientific">Fermentimicrarchaeum limneticum</name>
    <dbReference type="NCBI Taxonomy" id="2795018"/>
    <lineage>
        <taxon>Archaea</taxon>
        <taxon>Candidatus Micrarchaeota</taxon>
        <taxon>Candidatus Fermentimicrarchaeales</taxon>
        <taxon>Candidatus Fermentimicrarchaeaceae</taxon>
        <taxon>Candidatus Fermentimicrarchaeum</taxon>
    </lineage>
</organism>
<accession>A0A7D5XLM4</accession>
<dbReference type="AlphaFoldDB" id="A0A7D5XLM4"/>
<evidence type="ECO:0000313" key="1">
    <source>
        <dbReference type="EMBL" id="QLJ52788.1"/>
    </source>
</evidence>
<dbReference type="EMBL" id="CP058998">
    <property type="protein sequence ID" value="QLJ52788.1"/>
    <property type="molecule type" value="Genomic_DNA"/>
</dbReference>
<dbReference type="KEGG" id="flt:Sv326_0613"/>
<gene>
    <name evidence="1" type="ORF">Sv326_0613</name>
</gene>
<name>A0A7D5XLM4_FERL1</name>
<dbReference type="Proteomes" id="UP000510821">
    <property type="component" value="Chromosome"/>
</dbReference>
<sequence length="310" mass="34016">MKIAYEMVQGTMEGGVQVNQTIGIIYWLEDEKNCSARASVLGLLTMQGVGGGGQPYAKVTVYLDKGEVVVSNWQQESDLSFDTAKPQAADIDFLLLMNYIFNSAGKNFMNDPIWNSTEPIILKEVNVFGSESNISITKLSESTSGVVPCTEFNVVVRGTTSSEQLIACVARITDTNPLPYIVYFKPKGGEGGPTWKLKSVEKVKSNIAKYPQCLSPVTCPKIETLTQQESNTCNQQGGSVESIRDSNNCITEYKCMSLKERAEMQIKNNQGPDCQVSQQIVDALAACWGQQKNADFERDNRGCVTAVRCP</sequence>